<keyword evidence="1" id="KW-1133">Transmembrane helix</keyword>
<feature type="transmembrane region" description="Helical" evidence="1">
    <location>
        <begin position="6"/>
        <end position="28"/>
    </location>
</feature>
<keyword evidence="3" id="KW-1185">Reference proteome</keyword>
<dbReference type="AlphaFoldDB" id="A0A2I0V842"/>
<reference evidence="2 3" key="1">
    <citation type="journal article" date="2016" name="Sci. Rep.">
        <title>The Dendrobium catenatum Lindl. genome sequence provides insights into polysaccharide synthase, floral development and adaptive evolution.</title>
        <authorList>
            <person name="Zhang G.Q."/>
            <person name="Xu Q."/>
            <person name="Bian C."/>
            <person name="Tsai W.C."/>
            <person name="Yeh C.M."/>
            <person name="Liu K.W."/>
            <person name="Yoshida K."/>
            <person name="Zhang L.S."/>
            <person name="Chang S.B."/>
            <person name="Chen F."/>
            <person name="Shi Y."/>
            <person name="Su Y.Y."/>
            <person name="Zhang Y.Q."/>
            <person name="Chen L.J."/>
            <person name="Yin Y."/>
            <person name="Lin M."/>
            <person name="Huang H."/>
            <person name="Deng H."/>
            <person name="Wang Z.W."/>
            <person name="Zhu S.L."/>
            <person name="Zhao X."/>
            <person name="Deng C."/>
            <person name="Niu S.C."/>
            <person name="Huang J."/>
            <person name="Wang M."/>
            <person name="Liu G.H."/>
            <person name="Yang H.J."/>
            <person name="Xiao X.J."/>
            <person name="Hsiao Y.Y."/>
            <person name="Wu W.L."/>
            <person name="Chen Y.Y."/>
            <person name="Mitsuda N."/>
            <person name="Ohme-Takagi M."/>
            <person name="Luo Y.B."/>
            <person name="Van de Peer Y."/>
            <person name="Liu Z.J."/>
        </authorList>
    </citation>
    <scope>NUCLEOTIDE SEQUENCE [LARGE SCALE GENOMIC DNA]</scope>
    <source>
        <tissue evidence="2">The whole plant</tissue>
    </source>
</reference>
<evidence type="ECO:0000313" key="2">
    <source>
        <dbReference type="EMBL" id="PKU59585.1"/>
    </source>
</evidence>
<accession>A0A2I0V842</accession>
<name>A0A2I0V842_9ASPA</name>
<proteinExistence type="predicted"/>
<gene>
    <name evidence="2" type="ORF">MA16_Dca023945</name>
</gene>
<dbReference type="Proteomes" id="UP000233837">
    <property type="component" value="Unassembled WGS sequence"/>
</dbReference>
<protein>
    <submittedName>
        <fullName evidence="2">Uncharacterized protein</fullName>
    </submittedName>
</protein>
<organism evidence="2 3">
    <name type="scientific">Dendrobium catenatum</name>
    <dbReference type="NCBI Taxonomy" id="906689"/>
    <lineage>
        <taxon>Eukaryota</taxon>
        <taxon>Viridiplantae</taxon>
        <taxon>Streptophyta</taxon>
        <taxon>Embryophyta</taxon>
        <taxon>Tracheophyta</taxon>
        <taxon>Spermatophyta</taxon>
        <taxon>Magnoliopsida</taxon>
        <taxon>Liliopsida</taxon>
        <taxon>Asparagales</taxon>
        <taxon>Orchidaceae</taxon>
        <taxon>Epidendroideae</taxon>
        <taxon>Malaxideae</taxon>
        <taxon>Dendrobiinae</taxon>
        <taxon>Dendrobium</taxon>
    </lineage>
</organism>
<keyword evidence="1" id="KW-0472">Membrane</keyword>
<evidence type="ECO:0000256" key="1">
    <source>
        <dbReference type="SAM" id="Phobius"/>
    </source>
</evidence>
<sequence>MRHTVSITFVVYTQHGGGGFLVVILVCFESMSLSSSIDFLDATQPIVIASRIIDVIHRILPI</sequence>
<keyword evidence="1" id="KW-0812">Transmembrane</keyword>
<reference evidence="2 3" key="2">
    <citation type="journal article" date="2017" name="Nature">
        <title>The Apostasia genome and the evolution of orchids.</title>
        <authorList>
            <person name="Zhang G.Q."/>
            <person name="Liu K.W."/>
            <person name="Li Z."/>
            <person name="Lohaus R."/>
            <person name="Hsiao Y.Y."/>
            <person name="Niu S.C."/>
            <person name="Wang J.Y."/>
            <person name="Lin Y.C."/>
            <person name="Xu Q."/>
            <person name="Chen L.J."/>
            <person name="Yoshida K."/>
            <person name="Fujiwara S."/>
            <person name="Wang Z.W."/>
            <person name="Zhang Y.Q."/>
            <person name="Mitsuda N."/>
            <person name="Wang M."/>
            <person name="Liu G.H."/>
            <person name="Pecoraro L."/>
            <person name="Huang H.X."/>
            <person name="Xiao X.J."/>
            <person name="Lin M."/>
            <person name="Wu X.Y."/>
            <person name="Wu W.L."/>
            <person name="Chen Y.Y."/>
            <person name="Chang S.B."/>
            <person name="Sakamoto S."/>
            <person name="Ohme-Takagi M."/>
            <person name="Yagi M."/>
            <person name="Zeng S.J."/>
            <person name="Shen C.Y."/>
            <person name="Yeh C.M."/>
            <person name="Luo Y.B."/>
            <person name="Tsai W.C."/>
            <person name="Van de Peer Y."/>
            <person name="Liu Z.J."/>
        </authorList>
    </citation>
    <scope>NUCLEOTIDE SEQUENCE [LARGE SCALE GENOMIC DNA]</scope>
    <source>
        <tissue evidence="2">The whole plant</tissue>
    </source>
</reference>
<evidence type="ECO:0000313" key="3">
    <source>
        <dbReference type="Proteomes" id="UP000233837"/>
    </source>
</evidence>
<dbReference type="EMBL" id="KZ504093">
    <property type="protein sequence ID" value="PKU59585.1"/>
    <property type="molecule type" value="Genomic_DNA"/>
</dbReference>